<dbReference type="InterPro" id="IPR006696">
    <property type="entry name" value="DUF423"/>
</dbReference>
<accession>A0A3B1DNS7</accession>
<reference evidence="6" key="1">
    <citation type="submission" date="2018-06" db="EMBL/GenBank/DDBJ databases">
        <authorList>
            <person name="Zhirakovskaya E."/>
        </authorList>
    </citation>
    <scope>NUCLEOTIDE SEQUENCE</scope>
</reference>
<evidence type="ECO:0000313" key="6">
    <source>
        <dbReference type="EMBL" id="VAX37754.1"/>
    </source>
</evidence>
<dbReference type="Pfam" id="PF04241">
    <property type="entry name" value="DUF423"/>
    <property type="match status" value="1"/>
</dbReference>
<feature type="transmembrane region" description="Helical" evidence="5">
    <location>
        <begin position="53"/>
        <end position="71"/>
    </location>
</feature>
<dbReference type="AlphaFoldDB" id="A0A3B1DNS7"/>
<keyword evidence="4 5" id="KW-0472">Membrane</keyword>
<gene>
    <name evidence="6" type="ORF">MNBD_PLANCTO02-433</name>
</gene>
<protein>
    <submittedName>
        <fullName evidence="6">COG2363</fullName>
    </submittedName>
</protein>
<proteinExistence type="predicted"/>
<evidence type="ECO:0000256" key="1">
    <source>
        <dbReference type="ARBA" id="ARBA00004141"/>
    </source>
</evidence>
<feature type="transmembrane region" description="Helical" evidence="5">
    <location>
        <begin position="106"/>
        <end position="125"/>
    </location>
</feature>
<evidence type="ECO:0000256" key="2">
    <source>
        <dbReference type="ARBA" id="ARBA00022692"/>
    </source>
</evidence>
<dbReference type="PANTHER" id="PTHR43461:SF1">
    <property type="entry name" value="TRANSMEMBRANE PROTEIN 256"/>
    <property type="match status" value="1"/>
</dbReference>
<dbReference type="GO" id="GO:0005886">
    <property type="term" value="C:plasma membrane"/>
    <property type="evidence" value="ECO:0007669"/>
    <property type="project" value="TreeGrafter"/>
</dbReference>
<name>A0A3B1DNS7_9ZZZZ</name>
<keyword evidence="2 5" id="KW-0812">Transmembrane</keyword>
<dbReference type="EMBL" id="UOGL01000138">
    <property type="protein sequence ID" value="VAX37754.1"/>
    <property type="molecule type" value="Genomic_DNA"/>
</dbReference>
<keyword evidence="3 5" id="KW-1133">Transmembrane helix</keyword>
<evidence type="ECO:0000256" key="3">
    <source>
        <dbReference type="ARBA" id="ARBA00022989"/>
    </source>
</evidence>
<evidence type="ECO:0000256" key="4">
    <source>
        <dbReference type="ARBA" id="ARBA00023136"/>
    </source>
</evidence>
<feature type="transmembrane region" description="Helical" evidence="5">
    <location>
        <begin position="78"/>
        <end position="100"/>
    </location>
</feature>
<evidence type="ECO:0000256" key="5">
    <source>
        <dbReference type="SAM" id="Phobius"/>
    </source>
</evidence>
<comment type="subcellular location">
    <subcellularLocation>
        <location evidence="1">Membrane</location>
        <topology evidence="1">Multi-pass membrane protein</topology>
    </subcellularLocation>
</comment>
<dbReference type="PANTHER" id="PTHR43461">
    <property type="entry name" value="TRANSMEMBRANE PROTEIN 256"/>
    <property type="match status" value="1"/>
</dbReference>
<sequence>MAMLAVVTGAFGAHGLEGVLNDLYSGIKAKTIGGMEVPATYKYLQDFKTAAEYQMYHAFGLMIVGLLSMHYKKRSLQIAAWSFIVGIVLFSGCLYLLVLINQPKLGMIVPIGGVAFIIGWIALAIGGMSCHQPTSNSTISCPTTDR</sequence>
<organism evidence="6">
    <name type="scientific">hydrothermal vent metagenome</name>
    <dbReference type="NCBI Taxonomy" id="652676"/>
    <lineage>
        <taxon>unclassified sequences</taxon>
        <taxon>metagenomes</taxon>
        <taxon>ecological metagenomes</taxon>
    </lineage>
</organism>